<dbReference type="Gene3D" id="3.30.70.270">
    <property type="match status" value="1"/>
</dbReference>
<keyword evidence="4" id="KW-1185">Reference proteome</keyword>
<dbReference type="PANTHER" id="PTHR44757:SF2">
    <property type="entry name" value="BIOFILM ARCHITECTURE MAINTENANCE PROTEIN MBAA"/>
    <property type="match status" value="1"/>
</dbReference>
<dbReference type="InterPro" id="IPR043128">
    <property type="entry name" value="Rev_trsase/Diguanyl_cyclase"/>
</dbReference>
<dbReference type="InterPro" id="IPR035919">
    <property type="entry name" value="EAL_sf"/>
</dbReference>
<dbReference type="Proteomes" id="UP001365405">
    <property type="component" value="Unassembled WGS sequence"/>
</dbReference>
<dbReference type="RefSeq" id="WP_341412873.1">
    <property type="nucleotide sequence ID" value="NZ_JBBUTH010000011.1"/>
</dbReference>
<dbReference type="CDD" id="cd01948">
    <property type="entry name" value="EAL"/>
    <property type="match status" value="1"/>
</dbReference>
<reference evidence="3 4" key="1">
    <citation type="submission" date="2024-04" db="EMBL/GenBank/DDBJ databases">
        <title>Novel species of the genus Ideonella isolated from streams.</title>
        <authorList>
            <person name="Lu H."/>
        </authorList>
    </citation>
    <scope>NUCLEOTIDE SEQUENCE [LARGE SCALE GENOMIC DNA]</scope>
    <source>
        <strain evidence="3 4">DXS22W</strain>
    </source>
</reference>
<dbReference type="CDD" id="cd00130">
    <property type="entry name" value="PAS"/>
    <property type="match status" value="1"/>
</dbReference>
<dbReference type="Gene3D" id="3.30.450.20">
    <property type="entry name" value="PAS domain"/>
    <property type="match status" value="1"/>
</dbReference>
<dbReference type="Pfam" id="PF00990">
    <property type="entry name" value="GGDEF"/>
    <property type="match status" value="1"/>
</dbReference>
<feature type="domain" description="EAL" evidence="1">
    <location>
        <begin position="290"/>
        <end position="543"/>
    </location>
</feature>
<evidence type="ECO:0000259" key="2">
    <source>
        <dbReference type="PROSITE" id="PS50887"/>
    </source>
</evidence>
<comment type="caution">
    <text evidence="3">The sequence shown here is derived from an EMBL/GenBank/DDBJ whole genome shotgun (WGS) entry which is preliminary data.</text>
</comment>
<dbReference type="Pfam" id="PF00989">
    <property type="entry name" value="PAS"/>
    <property type="match status" value="1"/>
</dbReference>
<dbReference type="InterPro" id="IPR013767">
    <property type="entry name" value="PAS_fold"/>
</dbReference>
<name>A0ABU9CMS3_9BURK</name>
<organism evidence="3 4">
    <name type="scientific">Pseudaquabacterium inlustre</name>
    <dbReference type="NCBI Taxonomy" id="2984192"/>
    <lineage>
        <taxon>Bacteria</taxon>
        <taxon>Pseudomonadati</taxon>
        <taxon>Pseudomonadota</taxon>
        <taxon>Betaproteobacteria</taxon>
        <taxon>Burkholderiales</taxon>
        <taxon>Sphaerotilaceae</taxon>
        <taxon>Pseudaquabacterium</taxon>
    </lineage>
</organism>
<dbReference type="SMART" id="SM00267">
    <property type="entry name" value="GGDEF"/>
    <property type="match status" value="1"/>
</dbReference>
<dbReference type="PROSITE" id="PS50887">
    <property type="entry name" value="GGDEF"/>
    <property type="match status" value="1"/>
</dbReference>
<dbReference type="PROSITE" id="PS50883">
    <property type="entry name" value="EAL"/>
    <property type="match status" value="1"/>
</dbReference>
<dbReference type="CDD" id="cd01949">
    <property type="entry name" value="GGDEF"/>
    <property type="match status" value="1"/>
</dbReference>
<dbReference type="SUPFAM" id="SSF55785">
    <property type="entry name" value="PYP-like sensor domain (PAS domain)"/>
    <property type="match status" value="1"/>
</dbReference>
<dbReference type="SMART" id="SM00052">
    <property type="entry name" value="EAL"/>
    <property type="match status" value="1"/>
</dbReference>
<evidence type="ECO:0000259" key="1">
    <source>
        <dbReference type="PROSITE" id="PS50883"/>
    </source>
</evidence>
<proteinExistence type="predicted"/>
<protein>
    <submittedName>
        <fullName evidence="3">EAL domain-containing protein</fullName>
    </submittedName>
</protein>
<dbReference type="PANTHER" id="PTHR44757">
    <property type="entry name" value="DIGUANYLATE CYCLASE DGCP"/>
    <property type="match status" value="1"/>
</dbReference>
<dbReference type="Gene3D" id="3.20.20.450">
    <property type="entry name" value="EAL domain"/>
    <property type="match status" value="1"/>
</dbReference>
<dbReference type="EMBL" id="JBBUTH010000011">
    <property type="protein sequence ID" value="MEK8053127.1"/>
    <property type="molecule type" value="Genomic_DNA"/>
</dbReference>
<feature type="domain" description="GGDEF" evidence="2">
    <location>
        <begin position="150"/>
        <end position="281"/>
    </location>
</feature>
<dbReference type="NCBIfam" id="TIGR00254">
    <property type="entry name" value="GGDEF"/>
    <property type="match status" value="1"/>
</dbReference>
<dbReference type="SUPFAM" id="SSF55073">
    <property type="entry name" value="Nucleotide cyclase"/>
    <property type="match status" value="1"/>
</dbReference>
<dbReference type="InterPro" id="IPR052155">
    <property type="entry name" value="Biofilm_reg_signaling"/>
</dbReference>
<dbReference type="InterPro" id="IPR000014">
    <property type="entry name" value="PAS"/>
</dbReference>
<dbReference type="InterPro" id="IPR001633">
    <property type="entry name" value="EAL_dom"/>
</dbReference>
<dbReference type="SUPFAM" id="SSF141868">
    <property type="entry name" value="EAL domain-like"/>
    <property type="match status" value="1"/>
</dbReference>
<dbReference type="Pfam" id="PF00563">
    <property type="entry name" value="EAL"/>
    <property type="match status" value="1"/>
</dbReference>
<evidence type="ECO:0000313" key="4">
    <source>
        <dbReference type="Proteomes" id="UP001365405"/>
    </source>
</evidence>
<accession>A0ABU9CMS3</accession>
<dbReference type="InterPro" id="IPR029787">
    <property type="entry name" value="Nucleotide_cyclase"/>
</dbReference>
<evidence type="ECO:0000313" key="3">
    <source>
        <dbReference type="EMBL" id="MEK8053127.1"/>
    </source>
</evidence>
<gene>
    <name evidence="3" type="ORF">AACH10_22930</name>
</gene>
<dbReference type="InterPro" id="IPR035965">
    <property type="entry name" value="PAS-like_dom_sf"/>
</dbReference>
<sequence length="557" mass="60700">MLESVDAMALDHLIGQAGEAVIHVDDQWIVRFCNRVYLENIGLQRHEVLGRTPFEYQPGFERSIFFSCIETCRRERKPAARIGYSTILKRWLMVRVFPCDGGTMMLANDASEGVVRQYQLAQRAAQDELTGLPNKLQLLEVLESRPPEAAPLRLAVLGLDRFRQVIDARGYAGGDMAILEIASRLQSATLPDEQLFRLTGDEFALLLPDGAAADERLDVLVARCSLPVVLEGTMFVLGATAGCVPAVAGAGVSAEQLIKQAALALRHAKKVRRGGTLAYQPALEVASQQRAGLESQLRAAIEQQQFTLVLQPKGRLDSGHVVGAEALIRWQHPERGMVSPAEFLPLAEECGLMLRIDQLVLEMAVQQVAALRALDLAMPVSINLGVDSLADPTLASRVQTALDAAGVPPVLLEVEVPEGAVMKDVDTSAQVLAALGAMGVAISIDDFGTGYSSFAYLARFPVHALKIDRSFVADMQRNGASLKIVRAMVRLAHSLQMQVVAEGAETESEIEQLRRMRCDQVQGYGYGRPMPLDRFIDFARGHRPQALAPAMPDPMIV</sequence>
<dbReference type="InterPro" id="IPR000160">
    <property type="entry name" value="GGDEF_dom"/>
</dbReference>